<protein>
    <submittedName>
        <fullName evidence="1">Oleate hydratase</fullName>
    </submittedName>
</protein>
<dbReference type="SUPFAM" id="SSF51905">
    <property type="entry name" value="FAD/NAD(P)-binding domain"/>
    <property type="match status" value="1"/>
</dbReference>
<name>A0A2G1VCH4_9GAMM</name>
<dbReference type="Proteomes" id="UP000229044">
    <property type="component" value="Unassembled WGS sequence"/>
</dbReference>
<dbReference type="RefSeq" id="WP_099619231.1">
    <property type="nucleotide sequence ID" value="NZ_KZ319341.1"/>
</dbReference>
<dbReference type="InterPro" id="IPR036188">
    <property type="entry name" value="FAD/NAD-bd_sf"/>
</dbReference>
<dbReference type="PANTHER" id="PTHR37417">
    <property type="entry name" value="67 KDA MYOSIN-CROSS-REACTIVE ANTIGEN FAMILY PROTEIN (AFU_ORTHOLOGUE AFUA_5G09970)"/>
    <property type="match status" value="1"/>
</dbReference>
<dbReference type="Pfam" id="PF06100">
    <property type="entry name" value="MCRA"/>
    <property type="match status" value="1"/>
</dbReference>
<dbReference type="OrthoDB" id="4540221at2"/>
<dbReference type="Gene3D" id="3.30.9.80">
    <property type="match status" value="1"/>
</dbReference>
<dbReference type="GO" id="GO:0050151">
    <property type="term" value="F:oleate hydratase activity"/>
    <property type="evidence" value="ECO:0007669"/>
    <property type="project" value="InterPro"/>
</dbReference>
<organism evidence="1 2">
    <name type="scientific">Marinobacter guineae</name>
    <dbReference type="NCBI Taxonomy" id="432303"/>
    <lineage>
        <taxon>Bacteria</taxon>
        <taxon>Pseudomonadati</taxon>
        <taxon>Pseudomonadota</taxon>
        <taxon>Gammaproteobacteria</taxon>
        <taxon>Pseudomonadales</taxon>
        <taxon>Marinobacteraceae</taxon>
        <taxon>Marinobacter</taxon>
    </lineage>
</organism>
<gene>
    <name evidence="1" type="ORF">CLH62_16255</name>
</gene>
<proteinExistence type="predicted"/>
<dbReference type="PANTHER" id="PTHR37417:SF3">
    <property type="entry name" value="MYOSIN-CROSSREACTIVE PROTEIN"/>
    <property type="match status" value="1"/>
</dbReference>
<evidence type="ECO:0000313" key="1">
    <source>
        <dbReference type="EMBL" id="PHQ24455.1"/>
    </source>
</evidence>
<dbReference type="InterPro" id="IPR010354">
    <property type="entry name" value="Oleate_hydratase"/>
</dbReference>
<evidence type="ECO:0000313" key="2">
    <source>
        <dbReference type="Proteomes" id="UP000229044"/>
    </source>
</evidence>
<comment type="caution">
    <text evidence="1">The sequence shown here is derived from an EMBL/GenBank/DDBJ whole genome shotgun (WGS) entry which is preliminary data.</text>
</comment>
<dbReference type="GO" id="GO:0071949">
    <property type="term" value="F:FAD binding"/>
    <property type="evidence" value="ECO:0007669"/>
    <property type="project" value="InterPro"/>
</dbReference>
<sequence>MTRSTTPRNLGSKLARYIEALEKQGVDVTPDASSSHLHNGIDTPLPPADLHGSYTNNRPLPTEGITERQAWIVGSGIAGLSAAFFLIRDGHMPASNITFLEEQDIEGGSLDGAGNAEDGYIVRGGREMEMTYQNFWDVFSEIPALELPAPFTVLDEYRIVNDADKNWSKARLLENQGQIKDFSTMDLTRRQQLEVIRLLLARKEDLDDITVEQWFSEGFLNTNFYTLWRTMFAFQNWHSVLEMKLYMHRFLHLMDGLNDMTSLVFPKYNQYDSFVRPLMIWLKDQGVNIQYDMTVTDLDMDMDTGDGSRAVKSIQCHGGDGDKTFNVGARDLVFVTTGSMTEDTAYGDDDNAPRLKDSNEAGQGSGWQLWRNLAEKSEVFGRPEKFCGDIPGSTWESVTLTCKPSPLMDKLKELSVNDPYSGFTATGGIITFTDSSWLMSFTCNRQPHFPDQPDDVIVLWTYALLMDKPGDYVNKPMPECSGREVLIEMCYHLGLTDHLDEILAATKTRIALMPYITSQFMPRARGDRPQVVPEGCTNLAFMGQFVETHNDVVFTLESSVRTARIGVYSLLGINKQVPDIYPGQYDIRRLLRATRTLNSNEAFLGEGILRRLLGGTYFENILPLGPDEDPADLHKSGLFDNQLQAIRRLVEENHTLDEAKGWVQGILDKLRGRG</sequence>
<dbReference type="NCBIfam" id="NF010584">
    <property type="entry name" value="PRK13977.1"/>
    <property type="match status" value="1"/>
</dbReference>
<accession>A0A2G1VCH4</accession>
<dbReference type="AlphaFoldDB" id="A0A2G1VCH4"/>
<dbReference type="GO" id="GO:0006631">
    <property type="term" value="P:fatty acid metabolic process"/>
    <property type="evidence" value="ECO:0007669"/>
    <property type="project" value="InterPro"/>
</dbReference>
<keyword evidence="2" id="KW-1185">Reference proteome</keyword>
<reference evidence="1 2" key="1">
    <citation type="submission" date="2017-09" db="EMBL/GenBank/DDBJ databases">
        <title>The draft genome sequences of Marinobacter guineae M3B.</title>
        <authorList>
            <person name="Cao J."/>
        </authorList>
    </citation>
    <scope>NUCLEOTIDE SEQUENCE [LARGE SCALE GENOMIC DNA]</scope>
    <source>
        <strain evidence="1 2">M3B</strain>
    </source>
</reference>
<dbReference type="Gene3D" id="3.50.50.60">
    <property type="entry name" value="FAD/NAD(P)-binding domain"/>
    <property type="match status" value="2"/>
</dbReference>
<dbReference type="EMBL" id="NTFI01000005">
    <property type="protein sequence ID" value="PHQ24455.1"/>
    <property type="molecule type" value="Genomic_DNA"/>
</dbReference>